<accession>A0A4Z2GY16</accession>
<keyword evidence="3" id="KW-1185">Reference proteome</keyword>
<organism evidence="2 3">
    <name type="scientific">Liparis tanakae</name>
    <name type="common">Tanaka's snailfish</name>
    <dbReference type="NCBI Taxonomy" id="230148"/>
    <lineage>
        <taxon>Eukaryota</taxon>
        <taxon>Metazoa</taxon>
        <taxon>Chordata</taxon>
        <taxon>Craniata</taxon>
        <taxon>Vertebrata</taxon>
        <taxon>Euteleostomi</taxon>
        <taxon>Actinopterygii</taxon>
        <taxon>Neopterygii</taxon>
        <taxon>Teleostei</taxon>
        <taxon>Neoteleostei</taxon>
        <taxon>Acanthomorphata</taxon>
        <taxon>Eupercaria</taxon>
        <taxon>Perciformes</taxon>
        <taxon>Cottioidei</taxon>
        <taxon>Cottales</taxon>
        <taxon>Liparidae</taxon>
        <taxon>Liparis</taxon>
    </lineage>
</organism>
<feature type="compositionally biased region" description="Basic and acidic residues" evidence="1">
    <location>
        <begin position="474"/>
        <end position="485"/>
    </location>
</feature>
<comment type="caution">
    <text evidence="2">The sequence shown here is derived from an EMBL/GenBank/DDBJ whole genome shotgun (WGS) entry which is preliminary data.</text>
</comment>
<dbReference type="EMBL" id="SRLO01000382">
    <property type="protein sequence ID" value="TNN58339.1"/>
    <property type="molecule type" value="Genomic_DNA"/>
</dbReference>
<proteinExistence type="predicted"/>
<reference evidence="2 3" key="1">
    <citation type="submission" date="2019-03" db="EMBL/GenBank/DDBJ databases">
        <title>First draft genome of Liparis tanakae, snailfish: a comprehensive survey of snailfish specific genes.</title>
        <authorList>
            <person name="Kim W."/>
            <person name="Song I."/>
            <person name="Jeong J.-H."/>
            <person name="Kim D."/>
            <person name="Kim S."/>
            <person name="Ryu S."/>
            <person name="Song J.Y."/>
            <person name="Lee S.K."/>
        </authorList>
    </citation>
    <scope>NUCLEOTIDE SEQUENCE [LARGE SCALE GENOMIC DNA]</scope>
    <source>
        <tissue evidence="2">Muscle</tissue>
    </source>
</reference>
<sequence>MARRIKNRFYAVFWDSAAAKWPGSRRTHIDLMIKLNLHLKEGSVQTPILTLHVLVEGQDGALLGRLPVVGAHFVLVARAGDEGVVTVRPPLAKSWPLGHEQMKEPSTFSHCAPPHTPLSNSHSFTSVEKSQKNISETTLKQLWHGGRESCHPFDALEGEGGAERQHSWRVETSPEDAHCQLHADIIPVRRKKSVHLTITGGRVEAGSEATLTHAEIRPLSVETLSVGGTELRILHAFINIWEERGRNALREGRPLLRCSPLQLVPLTCRYPWGQTYDSMDEHEKDNYWTGFLTYTGGVGVIQAVSLITVAGWLLKAPDLPDLVQLLRLTTEKQIQKNVARLHTKMLFYFQPKQGTGRQRKICVVQLEPATQSVLGGDRLVLGDLVAVLAGIHDVVSVMLDLLAALGVVIGVAGGGRGARLGTFELVPVVVVVVQLGHLVDLDRGLWRVFDVDVDDAGLARAPGSGLYRSEEEEGKSQGRNEASPDMHSRLKLRFSAGSSCNTVTMCNRRTETIQTDRRAASRWFQMPECLT</sequence>
<evidence type="ECO:0000313" key="3">
    <source>
        <dbReference type="Proteomes" id="UP000314294"/>
    </source>
</evidence>
<name>A0A4Z2GY16_9TELE</name>
<dbReference type="Proteomes" id="UP000314294">
    <property type="component" value="Unassembled WGS sequence"/>
</dbReference>
<protein>
    <submittedName>
        <fullName evidence="2">Uncharacterized protein</fullName>
    </submittedName>
</protein>
<evidence type="ECO:0000313" key="2">
    <source>
        <dbReference type="EMBL" id="TNN58339.1"/>
    </source>
</evidence>
<gene>
    <name evidence="2" type="ORF">EYF80_031461</name>
</gene>
<feature type="region of interest" description="Disordered" evidence="1">
    <location>
        <begin position="464"/>
        <end position="485"/>
    </location>
</feature>
<evidence type="ECO:0000256" key="1">
    <source>
        <dbReference type="SAM" id="MobiDB-lite"/>
    </source>
</evidence>
<dbReference type="AlphaFoldDB" id="A0A4Z2GY16"/>